<feature type="domain" description="Peptidase M1 membrane alanine aminopeptidase" evidence="2">
    <location>
        <begin position="888"/>
        <end position="1081"/>
    </location>
</feature>
<dbReference type="RefSeq" id="WP_152807827.1">
    <property type="nucleotide sequence ID" value="NZ_WHUF01000006.1"/>
</dbReference>
<reference evidence="3 4" key="1">
    <citation type="submission" date="2019-10" db="EMBL/GenBank/DDBJ databases">
        <title>Two novel species isolated from a subtropical stream in China.</title>
        <authorList>
            <person name="Lu H."/>
        </authorList>
    </citation>
    <scope>NUCLEOTIDE SEQUENCE [LARGE SCALE GENOMIC DNA]</scope>
    <source>
        <strain evidence="3 4">FT103W</strain>
    </source>
</reference>
<comment type="caution">
    <text evidence="3">The sequence shown here is derived from an EMBL/GenBank/DDBJ whole genome shotgun (WGS) entry which is preliminary data.</text>
</comment>
<dbReference type="Gene3D" id="1.10.390.10">
    <property type="entry name" value="Neutral Protease Domain 2"/>
    <property type="match status" value="1"/>
</dbReference>
<feature type="transmembrane region" description="Helical" evidence="1">
    <location>
        <begin position="579"/>
        <end position="603"/>
    </location>
</feature>
<feature type="transmembrane region" description="Helical" evidence="1">
    <location>
        <begin position="427"/>
        <end position="448"/>
    </location>
</feature>
<dbReference type="GO" id="GO:0008270">
    <property type="term" value="F:zinc ion binding"/>
    <property type="evidence" value="ECO:0007669"/>
    <property type="project" value="InterPro"/>
</dbReference>
<dbReference type="InterPro" id="IPR014782">
    <property type="entry name" value="Peptidase_M1_dom"/>
</dbReference>
<evidence type="ECO:0000259" key="2">
    <source>
        <dbReference type="Pfam" id="PF01433"/>
    </source>
</evidence>
<protein>
    <recommendedName>
        <fullName evidence="2">Peptidase M1 membrane alanine aminopeptidase domain-containing protein</fullName>
    </recommendedName>
</protein>
<dbReference type="GO" id="GO:0005615">
    <property type="term" value="C:extracellular space"/>
    <property type="evidence" value="ECO:0007669"/>
    <property type="project" value="TreeGrafter"/>
</dbReference>
<dbReference type="GO" id="GO:0043171">
    <property type="term" value="P:peptide catabolic process"/>
    <property type="evidence" value="ECO:0007669"/>
    <property type="project" value="TreeGrafter"/>
</dbReference>
<organism evidence="3 4">
    <name type="scientific">Rugamonas rivuli</name>
    <dbReference type="NCBI Taxonomy" id="2743358"/>
    <lineage>
        <taxon>Bacteria</taxon>
        <taxon>Pseudomonadati</taxon>
        <taxon>Pseudomonadota</taxon>
        <taxon>Betaproteobacteria</taxon>
        <taxon>Burkholderiales</taxon>
        <taxon>Oxalobacteraceae</taxon>
        <taxon>Telluria group</taxon>
        <taxon>Rugamonas</taxon>
    </lineage>
</organism>
<feature type="transmembrane region" description="Helical" evidence="1">
    <location>
        <begin position="381"/>
        <end position="399"/>
    </location>
</feature>
<dbReference type="SUPFAM" id="SSF55486">
    <property type="entry name" value="Metalloproteases ('zincins'), catalytic domain"/>
    <property type="match status" value="1"/>
</dbReference>
<evidence type="ECO:0000313" key="3">
    <source>
        <dbReference type="EMBL" id="MQA22386.1"/>
    </source>
</evidence>
<dbReference type="GO" id="GO:0042277">
    <property type="term" value="F:peptide binding"/>
    <property type="evidence" value="ECO:0007669"/>
    <property type="project" value="TreeGrafter"/>
</dbReference>
<dbReference type="InterPro" id="IPR027268">
    <property type="entry name" value="Peptidase_M4/M1_CTD_sf"/>
</dbReference>
<dbReference type="PANTHER" id="PTHR11533">
    <property type="entry name" value="PROTEASE M1 ZINC METALLOPROTEASE"/>
    <property type="match status" value="1"/>
</dbReference>
<feature type="transmembrane region" description="Helical" evidence="1">
    <location>
        <begin position="18"/>
        <end position="39"/>
    </location>
</feature>
<accession>A0A843SQ55</accession>
<keyword evidence="4" id="KW-1185">Reference proteome</keyword>
<dbReference type="EMBL" id="WHUF01000006">
    <property type="protein sequence ID" value="MQA22386.1"/>
    <property type="molecule type" value="Genomic_DNA"/>
</dbReference>
<feature type="transmembrane region" description="Helical" evidence="1">
    <location>
        <begin position="244"/>
        <end position="261"/>
    </location>
</feature>
<feature type="transmembrane region" description="Helical" evidence="1">
    <location>
        <begin position="530"/>
        <end position="559"/>
    </location>
</feature>
<dbReference type="Proteomes" id="UP000444318">
    <property type="component" value="Unassembled WGS sequence"/>
</dbReference>
<dbReference type="Pfam" id="PF01433">
    <property type="entry name" value="Peptidase_M1"/>
    <property type="match status" value="1"/>
</dbReference>
<feature type="transmembrane region" description="Helical" evidence="1">
    <location>
        <begin position="106"/>
        <end position="126"/>
    </location>
</feature>
<sequence>MWQEFFRFDLRYQLRQPLLWVLTLPLMAAAFLTAGSSSFRLGGGIGNVHLNAPVVVANQLGVLSMIAMFLVAVFIAGAVLRDSDAGIADLLYATPMRKRDYLGGRFMAGYAACLLVFVLVVLAMVLGSATSGADPERLGPVSAAPYLWSFAVFIVPNLLFVAALLMLLAVAARSMLMVYVGVLGFFVLWAMAGLLASRPSGAVVAALLDPFGVRALSQATRYYSGAEMNTRLPAMSGLLLINRLLWSALALALLAGTIRLFKPQRAGTAARWNGRFARMVRGLAPQAPAASTASASASASSSAARAPWRPVTPRFGAVAAWWQFWALLRLDAAGVLRSVPFLVMLLLALANFVVNVSVGGMRFDSVPYPLTRLMLDELSDGINFVLSIVLLFYSGELVFKDRQAKIADLSEALPAPGWLPLLSKCGALVAVIAVFLGAGVLAAIAMQVVKGGAPLEPLLYLQGSLLNAGYFVLLAMALLAIQVLVNHKFIGYALSILLVWLDPLLGALGLEHRLYRYAALPQLVYSDLNGYGGFVAGWLWFALYWALFAAALLIVAQALQQPARAAGWRLRWSRAAGRLRGVGGWALAASLAGFAVTGGWIYYNTNVLNRYQSSAELLDDRAAYEKLYRQYQGLPQPGITAIKADVAIYPAQRRLAMRGSYRLTNRGTTPIDTLRLQTDTAAATSFPNLPPYSAIVDDRRFGVKAIKLKTALAPGAALDLAFVVDVRHDGFTNSGKPDGLNLNGTYFTIENYFPRLGYNPSLEIEDRGERRLRGLGEPHGMPDLDDPRARYSNYWKQWGIDADFVDFDTTVSTSADQTAIAPGTLQRSWERDGRRYFHYRMERPVLPFFSFQSGRWQVRKEQADGVAIEVDYDARHAWNIDSMTAGARQALQYYAAQFGPYPDRQLRIVEFPLYQQYARSFPGLVPFSESLGFISDLRDPEGVDHVFYVTAHEVAHQWWGDQVIAANVQGSGMLTESLAEYSALMVMERQFGADKVRHILRFDLDAYLSGRGKELGEERPLYRSENQAYIEYRKGSLVFYRLRDEIGEAALNRALKAFLDRHRYRSTPYATSRDLLAFIRAETPAGKQQLITDLFERIVLYDNRMVAADARRRADGRWDVTLKLRLAKLEADGKGRETQRAYDEPVEVAVYAGGSTRRELYRGKHQLRAGEATVTVTVDQLPAEAALDPRQLLIDRNLADNRKPVQLTAD</sequence>
<feature type="transmembrane region" description="Helical" evidence="1">
    <location>
        <begin position="176"/>
        <end position="196"/>
    </location>
</feature>
<dbReference type="GO" id="GO:0005737">
    <property type="term" value="C:cytoplasm"/>
    <property type="evidence" value="ECO:0007669"/>
    <property type="project" value="TreeGrafter"/>
</dbReference>
<feature type="transmembrane region" description="Helical" evidence="1">
    <location>
        <begin position="59"/>
        <end position="80"/>
    </location>
</feature>
<feature type="transmembrane region" description="Helical" evidence="1">
    <location>
        <begin position="146"/>
        <end position="169"/>
    </location>
</feature>
<keyword evidence="1" id="KW-0472">Membrane</keyword>
<dbReference type="InterPro" id="IPR050344">
    <property type="entry name" value="Peptidase_M1_aminopeptidases"/>
</dbReference>
<feature type="transmembrane region" description="Helical" evidence="1">
    <location>
        <begin position="468"/>
        <end position="485"/>
    </location>
</feature>
<name>A0A843SQ55_9BURK</name>
<keyword evidence="1" id="KW-1133">Transmembrane helix</keyword>
<dbReference type="GO" id="GO:0070006">
    <property type="term" value="F:metalloaminopeptidase activity"/>
    <property type="evidence" value="ECO:0007669"/>
    <property type="project" value="TreeGrafter"/>
</dbReference>
<dbReference type="AlphaFoldDB" id="A0A843SQ55"/>
<keyword evidence="1" id="KW-0812">Transmembrane</keyword>
<dbReference type="GO" id="GO:0016020">
    <property type="term" value="C:membrane"/>
    <property type="evidence" value="ECO:0007669"/>
    <property type="project" value="TreeGrafter"/>
</dbReference>
<dbReference type="PANTHER" id="PTHR11533:SF174">
    <property type="entry name" value="PUROMYCIN-SENSITIVE AMINOPEPTIDASE-RELATED"/>
    <property type="match status" value="1"/>
</dbReference>
<gene>
    <name evidence="3" type="ORF">GEV01_22980</name>
</gene>
<proteinExistence type="predicted"/>
<feature type="transmembrane region" description="Helical" evidence="1">
    <location>
        <begin position="492"/>
        <end position="510"/>
    </location>
</feature>
<feature type="transmembrane region" description="Helical" evidence="1">
    <location>
        <begin position="339"/>
        <end position="361"/>
    </location>
</feature>
<evidence type="ECO:0000256" key="1">
    <source>
        <dbReference type="SAM" id="Phobius"/>
    </source>
</evidence>
<evidence type="ECO:0000313" key="4">
    <source>
        <dbReference type="Proteomes" id="UP000444318"/>
    </source>
</evidence>